<organism evidence="2 3">
    <name type="scientific">Diversispora eburnea</name>
    <dbReference type="NCBI Taxonomy" id="1213867"/>
    <lineage>
        <taxon>Eukaryota</taxon>
        <taxon>Fungi</taxon>
        <taxon>Fungi incertae sedis</taxon>
        <taxon>Mucoromycota</taxon>
        <taxon>Glomeromycotina</taxon>
        <taxon>Glomeromycetes</taxon>
        <taxon>Diversisporales</taxon>
        <taxon>Diversisporaceae</taxon>
        <taxon>Diversispora</taxon>
    </lineage>
</organism>
<feature type="region of interest" description="Disordered" evidence="1">
    <location>
        <begin position="245"/>
        <end position="294"/>
    </location>
</feature>
<comment type="caution">
    <text evidence="2">The sequence shown here is derived from an EMBL/GenBank/DDBJ whole genome shotgun (WGS) entry which is preliminary data.</text>
</comment>
<gene>
    <name evidence="2" type="ORF">DEBURN_LOCUS6872</name>
</gene>
<accession>A0A9N9FND8</accession>
<evidence type="ECO:0000256" key="1">
    <source>
        <dbReference type="SAM" id="MobiDB-lite"/>
    </source>
</evidence>
<dbReference type="EMBL" id="CAJVPK010000754">
    <property type="protein sequence ID" value="CAG8546311.1"/>
    <property type="molecule type" value="Genomic_DNA"/>
</dbReference>
<protein>
    <submittedName>
        <fullName evidence="2">4478_t:CDS:1</fullName>
    </submittedName>
</protein>
<keyword evidence="3" id="KW-1185">Reference proteome</keyword>
<name>A0A9N9FND8_9GLOM</name>
<reference evidence="2" key="1">
    <citation type="submission" date="2021-06" db="EMBL/GenBank/DDBJ databases">
        <authorList>
            <person name="Kallberg Y."/>
            <person name="Tangrot J."/>
            <person name="Rosling A."/>
        </authorList>
    </citation>
    <scope>NUCLEOTIDE SEQUENCE</scope>
    <source>
        <strain evidence="2">AZ414A</strain>
    </source>
</reference>
<dbReference type="Proteomes" id="UP000789706">
    <property type="component" value="Unassembled WGS sequence"/>
</dbReference>
<dbReference type="AlphaFoldDB" id="A0A9N9FND8"/>
<sequence>MSTSFEVVAYVSSQKETFASSSVSGIVINKTPNNKTVDFTYQLFSESRQPECEEFSMGDMVFLSGKFCYYTIFGDTTGIVLTVNKAMKYPNRNSGSWTIINYPKTRLSISFMAVCESTIINRVPQIKSSITDVFEGNEIKYISMKTSLYEEENSITRLVIYATEIDYDSQSNFASTNITNQQIYPNKKKHEILSTTLQSSHVDKNKKNSVDESKNVQTNSQVIAHTLYQKFPSQNKYYASFTQQTPQFFNSPPHESMSNNQFTPSLPENTSDSHSLLQPSEPKAKSVRKRKTPFANSKIEKTRPIRKSPRKKTIEDLATMELESNVDNNINDHLLVRQMSGIEKINKEKLSEE</sequence>
<proteinExistence type="predicted"/>
<feature type="compositionally biased region" description="Polar residues" evidence="1">
    <location>
        <begin position="256"/>
        <end position="278"/>
    </location>
</feature>
<evidence type="ECO:0000313" key="3">
    <source>
        <dbReference type="Proteomes" id="UP000789706"/>
    </source>
</evidence>
<evidence type="ECO:0000313" key="2">
    <source>
        <dbReference type="EMBL" id="CAG8546311.1"/>
    </source>
</evidence>
<dbReference type="OrthoDB" id="2480455at2759"/>